<dbReference type="Pfam" id="PF20551">
    <property type="entry name" value="DUF6765"/>
    <property type="match status" value="1"/>
</dbReference>
<protein>
    <submittedName>
        <fullName evidence="1">Uncharacterized protein</fullName>
    </submittedName>
</protein>
<proteinExistence type="predicted"/>
<evidence type="ECO:0000313" key="1">
    <source>
        <dbReference type="EMBL" id="TDR73350.1"/>
    </source>
</evidence>
<evidence type="ECO:0000313" key="2">
    <source>
        <dbReference type="Proteomes" id="UP000295611"/>
    </source>
</evidence>
<reference evidence="1 2" key="1">
    <citation type="submission" date="2019-03" db="EMBL/GenBank/DDBJ databases">
        <title>Genomic Encyclopedia of Type Strains, Phase III (KMG-III): the genomes of soil and plant-associated and newly described type strains.</title>
        <authorList>
            <person name="Whitman W."/>
        </authorList>
    </citation>
    <scope>NUCLEOTIDE SEQUENCE [LARGE SCALE GENOMIC DNA]</scope>
    <source>
        <strain evidence="1 2">CECT 8976</strain>
    </source>
</reference>
<dbReference type="Proteomes" id="UP000295611">
    <property type="component" value="Unassembled WGS sequence"/>
</dbReference>
<dbReference type="RefSeq" id="WP_133683144.1">
    <property type="nucleotide sequence ID" value="NZ_SNZP01000014.1"/>
</dbReference>
<accession>A0A4R7AZ33</accession>
<gene>
    <name evidence="1" type="ORF">DFP86_114112</name>
</gene>
<comment type="caution">
    <text evidence="1">The sequence shown here is derived from an EMBL/GenBank/DDBJ whole genome shotgun (WGS) entry which is preliminary data.</text>
</comment>
<organism evidence="1 2">
    <name type="scientific">Paludibacterium purpuratum</name>
    <dbReference type="NCBI Taxonomy" id="1144873"/>
    <lineage>
        <taxon>Bacteria</taxon>
        <taxon>Pseudomonadati</taxon>
        <taxon>Pseudomonadota</taxon>
        <taxon>Betaproteobacteria</taxon>
        <taxon>Neisseriales</taxon>
        <taxon>Chromobacteriaceae</taxon>
        <taxon>Paludibacterium</taxon>
    </lineage>
</organism>
<dbReference type="InterPro" id="IPR046653">
    <property type="entry name" value="DUF6765"/>
</dbReference>
<dbReference type="AlphaFoldDB" id="A0A4R7AZ33"/>
<dbReference type="OrthoDB" id="569000at2"/>
<sequence>MQIDMHYYGTYAMAASAGIPCKEAQIIAHAAQYVDDQDHEQFKAVRVVGGDTCEAVYGIATAHSPMDLNADAGLIHTLIKRIQRKPISDTKDDSRMVWVPFHFLPGGGNASYLERIICKTDSRIANEMISHHISLAGETFGLQLMGIAAHVYADTFSHFGFAGAESELNKVDINSINLDNRHSAQAIEKIWNLTEHIKTRIAGESTLGHGAVDTLPDTPFLKWEFTNASGEVDSRDNHALFLSACRRLHEHFTEFARAKGYGSASVKFDEIEPAVSTILRFEGDAEERTVRWMEAMGKGELGNHVQPCGHYDPMMWSDHLKAALDSRNATAIVNSDAYLFYAAADYHRHFVLKRLLPQHQVIVA</sequence>
<name>A0A4R7AZ33_9NEIS</name>
<keyword evidence="2" id="KW-1185">Reference proteome</keyword>
<dbReference type="EMBL" id="SNZP01000014">
    <property type="protein sequence ID" value="TDR73350.1"/>
    <property type="molecule type" value="Genomic_DNA"/>
</dbReference>